<feature type="binding site" evidence="8">
    <location>
        <begin position="82"/>
        <end position="85"/>
    </location>
    <ligand>
        <name>ATP</name>
        <dbReference type="ChEBI" id="CHEBI:30616"/>
    </ligand>
</feature>
<keyword evidence="6 8" id="KW-0418">Kinase</keyword>
<proteinExistence type="inferred from homology"/>
<comment type="subcellular location">
    <subcellularLocation>
        <location evidence="8">Cytoplasm</location>
    </subcellularLocation>
</comment>
<evidence type="ECO:0000256" key="10">
    <source>
        <dbReference type="RuleBase" id="RU004165"/>
    </source>
</evidence>
<dbReference type="PIRSF" id="PIRSF035805">
    <property type="entry name" value="TK_cell"/>
    <property type="match status" value="1"/>
</dbReference>
<dbReference type="InterPro" id="IPR027417">
    <property type="entry name" value="P-loop_NTPase"/>
</dbReference>
<keyword evidence="4 8" id="KW-0808">Transferase</keyword>
<dbReference type="Gene3D" id="3.40.50.300">
    <property type="entry name" value="P-loop containing nucleotide triphosphate hydrolases"/>
    <property type="match status" value="1"/>
</dbReference>
<keyword evidence="3 8" id="KW-0237">DNA synthesis</keyword>
<dbReference type="Pfam" id="PF00265">
    <property type="entry name" value="TK"/>
    <property type="match status" value="1"/>
</dbReference>
<dbReference type="HAMAP" id="MF_00124">
    <property type="entry name" value="Thymidine_kinase"/>
    <property type="match status" value="1"/>
</dbReference>
<dbReference type="PANTHER" id="PTHR11441">
    <property type="entry name" value="THYMIDINE KINASE"/>
    <property type="match status" value="1"/>
</dbReference>
<dbReference type="InterPro" id="IPR001267">
    <property type="entry name" value="Thymidine_kinase"/>
</dbReference>
<keyword evidence="12" id="KW-1185">Reference proteome</keyword>
<evidence type="ECO:0000256" key="4">
    <source>
        <dbReference type="ARBA" id="ARBA00022679"/>
    </source>
</evidence>
<organism evidence="11 12">
    <name type="scientific">Carboxydichorda subterranea</name>
    <dbReference type="NCBI Taxonomy" id="3109565"/>
    <lineage>
        <taxon>Bacteria</taxon>
        <taxon>Bacillati</taxon>
        <taxon>Bacillota</taxon>
        <taxon>Limnochordia</taxon>
        <taxon>Limnochordales</taxon>
        <taxon>Geochordaceae</taxon>
        <taxon>Carboxydichorda</taxon>
    </lineage>
</organism>
<evidence type="ECO:0000256" key="5">
    <source>
        <dbReference type="ARBA" id="ARBA00022741"/>
    </source>
</evidence>
<evidence type="ECO:0000313" key="12">
    <source>
        <dbReference type="Proteomes" id="UP001332192"/>
    </source>
</evidence>
<evidence type="ECO:0000256" key="8">
    <source>
        <dbReference type="HAMAP-Rule" id="MF_00124"/>
    </source>
</evidence>
<evidence type="ECO:0000256" key="3">
    <source>
        <dbReference type="ARBA" id="ARBA00022634"/>
    </source>
</evidence>
<dbReference type="GO" id="GO:0004797">
    <property type="term" value="F:thymidine kinase activity"/>
    <property type="evidence" value="ECO:0007669"/>
    <property type="project" value="UniProtKB-EC"/>
</dbReference>
<gene>
    <name evidence="8" type="primary">tdk</name>
    <name evidence="11" type="ORF">U7230_13035</name>
</gene>
<dbReference type="Gene3D" id="3.30.60.20">
    <property type="match status" value="1"/>
</dbReference>
<evidence type="ECO:0000256" key="2">
    <source>
        <dbReference type="ARBA" id="ARBA00012118"/>
    </source>
</evidence>
<dbReference type="EMBL" id="CP141615">
    <property type="protein sequence ID" value="WRP16998.1"/>
    <property type="molecule type" value="Genomic_DNA"/>
</dbReference>
<dbReference type="NCBIfam" id="NF003296">
    <property type="entry name" value="PRK04296.1-1"/>
    <property type="match status" value="1"/>
</dbReference>
<feature type="binding site" evidence="8">
    <location>
        <position position="139"/>
    </location>
    <ligand>
        <name>Zn(2+)</name>
        <dbReference type="ChEBI" id="CHEBI:29105"/>
    </ligand>
</feature>
<reference evidence="11 12" key="1">
    <citation type="journal article" date="2024" name="Front. Microbiol.">
        <title>Novel thermophilic genera Geochorda gen. nov. and Carboxydochorda gen. nov. from the deep terrestrial subsurface reveal the ecophysiological diversity in the class Limnochordia.</title>
        <authorList>
            <person name="Karnachuk O.V."/>
            <person name="Lukina A.P."/>
            <person name="Avakyan M.R."/>
            <person name="Kadnikov V.V."/>
            <person name="Begmatov S."/>
            <person name="Beletsky A.V."/>
            <person name="Vlasova K.G."/>
            <person name="Novikov A.A."/>
            <person name="Shcherbakova V.A."/>
            <person name="Mardanov A.V."/>
            <person name="Ravin N.V."/>
        </authorList>
    </citation>
    <scope>NUCLEOTIDE SEQUENCE [LARGE SCALE GENOMIC DNA]</scope>
    <source>
        <strain evidence="11 12">L945</strain>
    </source>
</reference>
<comment type="subunit">
    <text evidence="8">Homotetramer.</text>
</comment>
<dbReference type="Proteomes" id="UP001332192">
    <property type="component" value="Chromosome"/>
</dbReference>
<comment type="catalytic activity">
    <reaction evidence="8 9">
        <text>thymidine + ATP = dTMP + ADP + H(+)</text>
        <dbReference type="Rhea" id="RHEA:19129"/>
        <dbReference type="ChEBI" id="CHEBI:15378"/>
        <dbReference type="ChEBI" id="CHEBI:17748"/>
        <dbReference type="ChEBI" id="CHEBI:30616"/>
        <dbReference type="ChEBI" id="CHEBI:63528"/>
        <dbReference type="ChEBI" id="CHEBI:456216"/>
        <dbReference type="EC" id="2.7.1.21"/>
    </reaction>
</comment>
<keyword evidence="8" id="KW-0862">Zinc</keyword>
<evidence type="ECO:0000256" key="1">
    <source>
        <dbReference type="ARBA" id="ARBA00007587"/>
    </source>
</evidence>
<feature type="active site" description="Proton acceptor" evidence="8">
    <location>
        <position position="83"/>
    </location>
</feature>
<dbReference type="RefSeq" id="WP_324716270.1">
    <property type="nucleotide sequence ID" value="NZ_CP141615.1"/>
</dbReference>
<feature type="binding site" evidence="8">
    <location>
        <begin position="10"/>
        <end position="17"/>
    </location>
    <ligand>
        <name>ATP</name>
        <dbReference type="ChEBI" id="CHEBI:30616"/>
    </ligand>
</feature>
<keyword evidence="7 8" id="KW-0067">ATP-binding</keyword>
<dbReference type="SUPFAM" id="SSF52540">
    <property type="entry name" value="P-loop containing nucleoside triphosphate hydrolases"/>
    <property type="match status" value="1"/>
</dbReference>
<evidence type="ECO:0000313" key="11">
    <source>
        <dbReference type="EMBL" id="WRP16998.1"/>
    </source>
</evidence>
<evidence type="ECO:0000256" key="7">
    <source>
        <dbReference type="ARBA" id="ARBA00022840"/>
    </source>
</evidence>
<comment type="similarity">
    <text evidence="1 8 10">Belongs to the thymidine kinase family.</text>
</comment>
<feature type="binding site" evidence="8">
    <location>
        <position position="179"/>
    </location>
    <ligand>
        <name>Zn(2+)</name>
        <dbReference type="ChEBI" id="CHEBI:29105"/>
    </ligand>
</feature>
<name>A0ABZ1BWN5_9FIRM</name>
<feature type="binding site" evidence="8">
    <location>
        <position position="176"/>
    </location>
    <ligand>
        <name>Zn(2+)</name>
        <dbReference type="ChEBI" id="CHEBI:29105"/>
    </ligand>
</feature>
<protein>
    <recommendedName>
        <fullName evidence="2 8">Thymidine kinase</fullName>
        <ecNumber evidence="2 8">2.7.1.21</ecNumber>
    </recommendedName>
</protein>
<accession>A0ABZ1BWN5</accession>
<dbReference type="EC" id="2.7.1.21" evidence="2 8"/>
<evidence type="ECO:0000256" key="6">
    <source>
        <dbReference type="ARBA" id="ARBA00022777"/>
    </source>
</evidence>
<keyword evidence="8" id="KW-0479">Metal-binding</keyword>
<dbReference type="SUPFAM" id="SSF57716">
    <property type="entry name" value="Glucocorticoid receptor-like (DNA-binding domain)"/>
    <property type="match status" value="1"/>
</dbReference>
<keyword evidence="5 8" id="KW-0547">Nucleotide-binding</keyword>
<dbReference type="PANTHER" id="PTHR11441:SF0">
    <property type="entry name" value="THYMIDINE KINASE, CYTOSOLIC"/>
    <property type="match status" value="1"/>
</dbReference>
<sequence length="200" mass="21100">MAGRLSVICGPMFAGKSSELLRRIRRALHARRPVLLFKPWVDTRSHGISSHDGLLMEAHIVRSASEIAYLAGQAPNTLVAIDEGQFFDDGIAGVVVDLVERGHEVAVAGLDLDYQGQPFGPMPVLLALADEVVKLSAICVRCGADATRTQRLVDGQPAGPGERVLIGGAESYEPRCLRCWVSPAVAAGRPAGAASRPAGA</sequence>
<evidence type="ECO:0000256" key="9">
    <source>
        <dbReference type="RuleBase" id="RU000544"/>
    </source>
</evidence>
<keyword evidence="8" id="KW-0963">Cytoplasm</keyword>
<feature type="binding site" evidence="8">
    <location>
        <position position="142"/>
    </location>
    <ligand>
        <name>Zn(2+)</name>
        <dbReference type="ChEBI" id="CHEBI:29105"/>
    </ligand>
</feature>